<evidence type="ECO:0000256" key="2">
    <source>
        <dbReference type="ARBA" id="ARBA00006024"/>
    </source>
</evidence>
<keyword evidence="11" id="KW-1278">Translocase</keyword>
<keyword evidence="14" id="KW-0406">Ion transport</keyword>
<evidence type="ECO:0000256" key="17">
    <source>
        <dbReference type="ARBA" id="ARBA00049360"/>
    </source>
</evidence>
<feature type="region of interest" description="Disordered" evidence="18">
    <location>
        <begin position="668"/>
        <end position="693"/>
    </location>
</feature>
<evidence type="ECO:0000259" key="19">
    <source>
        <dbReference type="Pfam" id="PF00122"/>
    </source>
</evidence>
<dbReference type="OrthoDB" id="9814270at2"/>
<dbReference type="Gene3D" id="2.70.150.10">
    <property type="entry name" value="Calcium-transporting ATPase, cytoplasmic transduction domain A"/>
    <property type="match status" value="1"/>
</dbReference>
<evidence type="ECO:0000256" key="1">
    <source>
        <dbReference type="ARBA" id="ARBA00004651"/>
    </source>
</evidence>
<accession>A0A4U0SS13</accession>
<dbReference type="InterPro" id="IPR023214">
    <property type="entry name" value="HAD_sf"/>
</dbReference>
<feature type="domain" description="Cation-transporting P-type ATPase C-terminal" evidence="20">
    <location>
        <begin position="1382"/>
        <end position="1534"/>
    </location>
</feature>
<dbReference type="InterPro" id="IPR023299">
    <property type="entry name" value="ATPase_P-typ_cyto_dom_N"/>
</dbReference>
<evidence type="ECO:0000313" key="21">
    <source>
        <dbReference type="EMBL" id="TKA12208.1"/>
    </source>
</evidence>
<dbReference type="InterPro" id="IPR036412">
    <property type="entry name" value="HAD-like_sf"/>
</dbReference>
<keyword evidence="4" id="KW-0813">Transport</keyword>
<dbReference type="Pfam" id="PF00122">
    <property type="entry name" value="E1-E2_ATPase"/>
    <property type="match status" value="1"/>
</dbReference>
<proteinExistence type="inferred from homology"/>
<dbReference type="GO" id="GO:0005886">
    <property type="term" value="C:plasma membrane"/>
    <property type="evidence" value="ECO:0007669"/>
    <property type="project" value="UniProtKB-SubCell"/>
</dbReference>
<evidence type="ECO:0000313" key="22">
    <source>
        <dbReference type="Proteomes" id="UP000305778"/>
    </source>
</evidence>
<feature type="region of interest" description="Disordered" evidence="18">
    <location>
        <begin position="269"/>
        <end position="301"/>
    </location>
</feature>
<feature type="compositionally biased region" description="Basic and acidic residues" evidence="18">
    <location>
        <begin position="672"/>
        <end position="681"/>
    </location>
</feature>
<evidence type="ECO:0000256" key="9">
    <source>
        <dbReference type="ARBA" id="ARBA00022840"/>
    </source>
</evidence>
<evidence type="ECO:0000256" key="6">
    <source>
        <dbReference type="ARBA" id="ARBA00022723"/>
    </source>
</evidence>
<evidence type="ECO:0000256" key="10">
    <source>
        <dbReference type="ARBA" id="ARBA00022842"/>
    </source>
</evidence>
<comment type="caution">
    <text evidence="21">The sequence shown here is derived from an EMBL/GenBank/DDBJ whole genome shotgun (WGS) entry which is preliminary data.</text>
</comment>
<keyword evidence="22" id="KW-1185">Reference proteome</keyword>
<dbReference type="SUPFAM" id="SSF81660">
    <property type="entry name" value="Metal cation-transporting ATPase, ATP-binding domain N"/>
    <property type="match status" value="1"/>
</dbReference>
<evidence type="ECO:0000256" key="4">
    <source>
        <dbReference type="ARBA" id="ARBA00022448"/>
    </source>
</evidence>
<protein>
    <recommendedName>
        <fullName evidence="3">P-type Cu(+) transporter</fullName>
        <ecNumber evidence="3">7.2.2.8</ecNumber>
    </recommendedName>
</protein>
<evidence type="ECO:0000256" key="12">
    <source>
        <dbReference type="ARBA" id="ARBA00022989"/>
    </source>
</evidence>
<dbReference type="InterPro" id="IPR001757">
    <property type="entry name" value="P_typ_ATPase"/>
</dbReference>
<keyword evidence="10" id="KW-0460">Magnesium</keyword>
<dbReference type="GO" id="GO:0005388">
    <property type="term" value="F:P-type calcium transporter activity"/>
    <property type="evidence" value="ECO:0007669"/>
    <property type="project" value="TreeGrafter"/>
</dbReference>
<dbReference type="InterPro" id="IPR023298">
    <property type="entry name" value="ATPase_P-typ_TM_dom_sf"/>
</dbReference>
<evidence type="ECO:0000256" key="13">
    <source>
        <dbReference type="ARBA" id="ARBA00023008"/>
    </source>
</evidence>
<keyword evidence="12" id="KW-1133">Transmembrane helix</keyword>
<evidence type="ECO:0000256" key="16">
    <source>
        <dbReference type="ARBA" id="ARBA00049289"/>
    </source>
</evidence>
<dbReference type="PRINTS" id="PR00120">
    <property type="entry name" value="HATPASE"/>
</dbReference>
<dbReference type="InterPro" id="IPR059000">
    <property type="entry name" value="ATPase_P-type_domA"/>
</dbReference>
<comment type="subcellular location">
    <subcellularLocation>
        <location evidence="1">Cell membrane</location>
        <topology evidence="1">Multi-pass membrane protein</topology>
    </subcellularLocation>
</comment>
<dbReference type="FunFam" id="3.40.50.1000:FF:000144">
    <property type="entry name" value="copper-transporting ATPase 1 isoform X2"/>
    <property type="match status" value="1"/>
</dbReference>
<keyword evidence="13" id="KW-0186">Copper</keyword>
<dbReference type="EMBL" id="SUMC01000005">
    <property type="protein sequence ID" value="TKA12208.1"/>
    <property type="molecule type" value="Genomic_DNA"/>
</dbReference>
<sequence>MQVRIPELPELTRSVPGLDTAVREVIGGTRSVARTGRRSAGLVGRLPALLAEAVATVADTGEHRTRRRMWARNGKAHIEVRGLTGGGDAYRKLCYTLTAELRQLRGVDWAAVNAVTGQVLIAFDEDDIGVDTLLEVVEAVEEARGTDTDAFLGSRPHHPFETAPAMLAGASLVADCLGMVVAATGRLTPLPRFPRYIRVPLVLVDTQPRLRRAVESWLGETHTDTVLAMANAVLHAMTAGVAPLGVDAAQRVLQLAEIRSRQEVWNRREAELVPPGGGLPQRTHEPEPRPEPLPPGPVERGSERTALAGAVAAAGLLAMTREPSRAAEVVLATAPKAARVGRETFAALVARDLARRGVVPMNGTAYRRLDRVSAVVIDSVALCTSRLRLLSAVTTGDLDEPELWGLVHSLLAGRPLSDLAGEGPWSYGEWRLERARDAKPGRPDGASALVLDLFDADGRRQGRVHVGCELDPLADALVGAARAGADLLVLTEHASTATLLPWADEVLPQTAVAAQEVRRLQADGHGVLLIASGDEDALAAADVGIALLQQAGGGVRNVSWSADLLCGPGLAEAWRVLRALGEARRTSAHSARLASGGAVLGALLAGVGSPRRPLGGRTTSPVYGAATAALLVGAAAARRVAREPLPPPRPHGVWHSLGAKEAYVALIATPQRDQDRPRREQPAPPGGSRLHRAAGAALRSPVAAVAVLPARRAGSLLAAVREELRDPLTPVLALGAAASAVVGSNVDAILVAGVMVGNALISAGQRLRAERALRGLLLSERVTARRVHWTPQPEAEAAGSGEPGKSGEWFFAGLEIAAVETITAEELLPGDMIALGPSDVVPADARLVTAIDLEIDEASLTGESVPVAKQTRPTPGADLADRTSMVYEGCTVLAGSGFAVVVATGAQTQAGLAADVASSAGTPAGIEGHLAQLTRIALPATALGGTAVTLLALLRRAALREALASGVAIAVAAVPEGLPLVATVAQSAAARRLSRQGVLVRSARVLEALGRVDVVCFDKTGTLTEGRLSVARTAGFDRETPLDSALGRRVLRTAARACPQQETGGRALAHATDRAIVDAAAAHGIDDSDWHLVDELAFETSRGYSASLGMVSGKPFLAVKGAPETVLRRCATTLATSSRQSVLPFTPARRRAAGALLHRLASDGLRVLAVAESQPDSLDVPEDTGVAGLVTDLTLTGFVAIADTVRPGAAEAVRRLAEAGVRVTMVTGDHPTTAAAIARQLGIPEGRVLTGAELDALTERERVTRTAKSTVFARVSPEQKIRIVQALQRAGHVVAMAGDGTNDAAAIRVADVGIGVSARGSTSARTAADLVLTDPDLARLIDALLEGRTLWDNVRDAVAILVGGNAGEVAFTVLGTALTGRTPLSTRQLLLVNMLTDMLPALAVALAPAKPSGTGGDRLTKGPVTSLLGPGLTRILAVRGTATALGAMAAFQLGRMTGRSRRASTMGLAALVGTQLGQTLITDWHSPAVLATSAVSTLMLAAIIETPVVSHFFGCTPLGPVAGGIVLICAATATAGAALAPRLFLRGPGPDPARS</sequence>
<reference evidence="21 22" key="1">
    <citation type="submission" date="2019-04" db="EMBL/GenBank/DDBJ databases">
        <title>Streptomyces oryziradicis sp. nov., a novel actinomycete isolated from rhizosphere soil of rice (Oryza sativa L.).</title>
        <authorList>
            <person name="Li C."/>
        </authorList>
    </citation>
    <scope>NUCLEOTIDE SEQUENCE [LARGE SCALE GENOMIC DNA]</scope>
    <source>
        <strain evidence="21 22">NEAU-C40</strain>
    </source>
</reference>
<feature type="domain" description="P-type ATPase A" evidence="19">
    <location>
        <begin position="819"/>
        <end position="914"/>
    </location>
</feature>
<keyword evidence="8" id="KW-0187">Copper transport</keyword>
<evidence type="ECO:0000256" key="18">
    <source>
        <dbReference type="SAM" id="MobiDB-lite"/>
    </source>
</evidence>
<dbReference type="NCBIfam" id="TIGR01494">
    <property type="entry name" value="ATPase_P-type"/>
    <property type="match status" value="2"/>
</dbReference>
<dbReference type="RefSeq" id="WP_136722741.1">
    <property type="nucleotide sequence ID" value="NZ_SUMC01000005.1"/>
</dbReference>
<dbReference type="Gene3D" id="3.40.50.1000">
    <property type="entry name" value="HAD superfamily/HAD-like"/>
    <property type="match status" value="1"/>
</dbReference>
<dbReference type="SFLD" id="SFLDG00002">
    <property type="entry name" value="C1.7:_P-type_atpase_like"/>
    <property type="match status" value="1"/>
</dbReference>
<dbReference type="InterPro" id="IPR018303">
    <property type="entry name" value="ATPase_P-typ_P_site"/>
</dbReference>
<dbReference type="InterPro" id="IPR008250">
    <property type="entry name" value="ATPase_P-typ_transduc_dom_A_sf"/>
</dbReference>
<dbReference type="SUPFAM" id="SSF81653">
    <property type="entry name" value="Calcium ATPase, transduction domain A"/>
    <property type="match status" value="1"/>
</dbReference>
<dbReference type="Gene3D" id="1.20.1110.10">
    <property type="entry name" value="Calcium-transporting ATPase, transmembrane domain"/>
    <property type="match status" value="1"/>
</dbReference>
<comment type="similarity">
    <text evidence="2">Belongs to the cation transport ATPase (P-type) (TC 3.A.3) family. Type IB subfamily.</text>
</comment>
<dbReference type="PRINTS" id="PR00119">
    <property type="entry name" value="CATATPASE"/>
</dbReference>
<dbReference type="GO" id="GO:0016887">
    <property type="term" value="F:ATP hydrolysis activity"/>
    <property type="evidence" value="ECO:0007669"/>
    <property type="project" value="InterPro"/>
</dbReference>
<dbReference type="InterPro" id="IPR006068">
    <property type="entry name" value="ATPase_P-typ_cation-transptr_C"/>
</dbReference>
<dbReference type="PROSITE" id="PS00154">
    <property type="entry name" value="ATPASE_E1_E2"/>
    <property type="match status" value="1"/>
</dbReference>
<evidence type="ECO:0000256" key="15">
    <source>
        <dbReference type="ARBA" id="ARBA00023136"/>
    </source>
</evidence>
<comment type="catalytic activity">
    <reaction evidence="16">
        <text>Cu(+)(in) + ATP + H2O = Cu(+)(out) + ADP + phosphate + H(+)</text>
        <dbReference type="Rhea" id="RHEA:25792"/>
        <dbReference type="ChEBI" id="CHEBI:15377"/>
        <dbReference type="ChEBI" id="CHEBI:15378"/>
        <dbReference type="ChEBI" id="CHEBI:30616"/>
        <dbReference type="ChEBI" id="CHEBI:43474"/>
        <dbReference type="ChEBI" id="CHEBI:49552"/>
        <dbReference type="ChEBI" id="CHEBI:456216"/>
        <dbReference type="EC" id="7.2.2.8"/>
    </reaction>
</comment>
<dbReference type="InterPro" id="IPR044492">
    <property type="entry name" value="P_typ_ATPase_HD_dom"/>
</dbReference>
<dbReference type="Pfam" id="PF00689">
    <property type="entry name" value="Cation_ATPase_C"/>
    <property type="match status" value="1"/>
</dbReference>
<dbReference type="SFLD" id="SFLDF00027">
    <property type="entry name" value="p-type_atpase"/>
    <property type="match status" value="1"/>
</dbReference>
<evidence type="ECO:0000256" key="5">
    <source>
        <dbReference type="ARBA" id="ARBA00022692"/>
    </source>
</evidence>
<dbReference type="GO" id="GO:0046872">
    <property type="term" value="F:metal ion binding"/>
    <property type="evidence" value="ECO:0007669"/>
    <property type="project" value="UniProtKB-KW"/>
</dbReference>
<evidence type="ECO:0000256" key="11">
    <source>
        <dbReference type="ARBA" id="ARBA00022967"/>
    </source>
</evidence>
<organism evidence="21 22">
    <name type="scientific">Actinacidiphila oryziradicis</name>
    <dbReference type="NCBI Taxonomy" id="2571141"/>
    <lineage>
        <taxon>Bacteria</taxon>
        <taxon>Bacillati</taxon>
        <taxon>Actinomycetota</taxon>
        <taxon>Actinomycetes</taxon>
        <taxon>Kitasatosporales</taxon>
        <taxon>Streptomycetaceae</taxon>
        <taxon>Actinacidiphila</taxon>
    </lineage>
</organism>
<dbReference type="SFLD" id="SFLDS00003">
    <property type="entry name" value="Haloacid_Dehalogenase"/>
    <property type="match status" value="1"/>
</dbReference>
<keyword evidence="9" id="KW-0067">ATP-binding</keyword>
<evidence type="ECO:0000259" key="20">
    <source>
        <dbReference type="Pfam" id="PF00689"/>
    </source>
</evidence>
<keyword evidence="7" id="KW-0547">Nucleotide-binding</keyword>
<dbReference type="GO" id="GO:0005524">
    <property type="term" value="F:ATP binding"/>
    <property type="evidence" value="ECO:0007669"/>
    <property type="project" value="UniProtKB-KW"/>
</dbReference>
<evidence type="ECO:0000256" key="3">
    <source>
        <dbReference type="ARBA" id="ARBA00012517"/>
    </source>
</evidence>
<keyword evidence="15" id="KW-0472">Membrane</keyword>
<gene>
    <name evidence="21" type="ORF">FCI23_07950</name>
</gene>
<comment type="catalytic activity">
    <reaction evidence="17">
        <text>ATP + H2O = ADP + phosphate + H(+)</text>
        <dbReference type="Rhea" id="RHEA:13065"/>
        <dbReference type="ChEBI" id="CHEBI:15377"/>
        <dbReference type="ChEBI" id="CHEBI:15378"/>
        <dbReference type="ChEBI" id="CHEBI:30616"/>
        <dbReference type="ChEBI" id="CHEBI:43474"/>
        <dbReference type="ChEBI" id="CHEBI:456216"/>
    </reaction>
</comment>
<keyword evidence="6" id="KW-0479">Metal-binding</keyword>
<dbReference type="PANTHER" id="PTHR24093:SF513">
    <property type="entry name" value="CATION-TRANSPORTING ATPASE I-RELATED"/>
    <property type="match status" value="1"/>
</dbReference>
<evidence type="ECO:0000256" key="14">
    <source>
        <dbReference type="ARBA" id="ARBA00023065"/>
    </source>
</evidence>
<dbReference type="Gene3D" id="3.40.1110.10">
    <property type="entry name" value="Calcium-transporting ATPase, cytoplasmic domain N"/>
    <property type="match status" value="1"/>
</dbReference>
<evidence type="ECO:0000256" key="7">
    <source>
        <dbReference type="ARBA" id="ARBA00022741"/>
    </source>
</evidence>
<dbReference type="SUPFAM" id="SSF81665">
    <property type="entry name" value="Calcium ATPase, transmembrane domain M"/>
    <property type="match status" value="1"/>
</dbReference>
<evidence type="ECO:0000256" key="8">
    <source>
        <dbReference type="ARBA" id="ARBA00022796"/>
    </source>
</evidence>
<keyword evidence="5" id="KW-0812">Transmembrane</keyword>
<dbReference type="PANTHER" id="PTHR24093">
    <property type="entry name" value="CATION TRANSPORTING ATPASE"/>
    <property type="match status" value="1"/>
</dbReference>
<name>A0A4U0SS13_9ACTN</name>
<dbReference type="Pfam" id="PF00702">
    <property type="entry name" value="Hydrolase"/>
    <property type="match status" value="1"/>
</dbReference>
<dbReference type="EC" id="7.2.2.8" evidence="3"/>
<dbReference type="SUPFAM" id="SSF56784">
    <property type="entry name" value="HAD-like"/>
    <property type="match status" value="1"/>
</dbReference>
<dbReference type="GO" id="GO:0140581">
    <property type="term" value="F:P-type monovalent copper transporter activity"/>
    <property type="evidence" value="ECO:0007669"/>
    <property type="project" value="UniProtKB-EC"/>
</dbReference>
<dbReference type="Proteomes" id="UP000305778">
    <property type="component" value="Unassembled WGS sequence"/>
</dbReference>